<proteinExistence type="inferred from homology"/>
<gene>
    <name evidence="2" type="ORF">HMPREF9282_00698</name>
</gene>
<dbReference type="InterPro" id="IPR006340">
    <property type="entry name" value="DUF436"/>
</dbReference>
<evidence type="ECO:0000313" key="2">
    <source>
        <dbReference type="EMBL" id="EKU78901.1"/>
    </source>
</evidence>
<dbReference type="STRING" id="883156.HMPREF9282_00698"/>
<dbReference type="RefSeq" id="WP_006555598.1">
    <property type="nucleotide sequence ID" value="NZ_JH992936.1"/>
</dbReference>
<dbReference type="PATRIC" id="fig|883156.3.peg.682"/>
<sequence>MVTDGLTEQNDNVQLAAIGEAVTQAVSELVTIAKLQVGNVFVIGCSTSEVRGSRIGTDSATEVGETIIKAATAVLEPLKINLAVQCCEHLNRALVLEKAVAVAHNWPICNAVPQLHAGGAASMAAYKHFKEPVVVERVAADAAIDIGDTLIGMHLKPVAVPVRLAVKTIGEAHVTAGRVRPKYIGGARAVYDEALM</sequence>
<dbReference type="eggNOG" id="COG4475">
    <property type="taxonomic scope" value="Bacteria"/>
</dbReference>
<comment type="similarity">
    <text evidence="1">Belongs to the UPF0340 family.</text>
</comment>
<name>K9D6V2_9FIRM</name>
<dbReference type="HOGENOM" id="CLU_106658_0_0_9"/>
<dbReference type="SUPFAM" id="SSF110710">
    <property type="entry name" value="TTHA0583/YokD-like"/>
    <property type="match status" value="1"/>
</dbReference>
<dbReference type="OrthoDB" id="9803187at2"/>
<comment type="caution">
    <text evidence="2">The sequence shown here is derived from an EMBL/GenBank/DDBJ whole genome shotgun (WGS) entry which is preliminary data.</text>
</comment>
<dbReference type="AlphaFoldDB" id="K9D6V2"/>
<evidence type="ECO:0000313" key="3">
    <source>
        <dbReference type="Proteomes" id="UP000009891"/>
    </source>
</evidence>
<evidence type="ECO:0000256" key="1">
    <source>
        <dbReference type="HAMAP-Rule" id="MF_00800"/>
    </source>
</evidence>
<dbReference type="Gene3D" id="3.40.50.10360">
    <property type="entry name" value="Hypothetical protein TT1679"/>
    <property type="match status" value="1"/>
</dbReference>
<keyword evidence="3" id="KW-1185">Reference proteome</keyword>
<dbReference type="InterPro" id="IPR028345">
    <property type="entry name" value="Antibiotic_NAT-like"/>
</dbReference>
<dbReference type="Pfam" id="PF04260">
    <property type="entry name" value="DUF436"/>
    <property type="match status" value="1"/>
</dbReference>
<accession>K9D6V2</accession>
<protein>
    <recommendedName>
        <fullName evidence="1">UPF0340 protein HMPREF9282_00698</fullName>
    </recommendedName>
</protein>
<reference evidence="2 3" key="1">
    <citation type="submission" date="2012-09" db="EMBL/GenBank/DDBJ databases">
        <title>The Genome Sequence of Veillonella ratti ACS-216-V-COL6B.</title>
        <authorList>
            <consortium name="The Broad Institute Genome Sequencing Platform"/>
            <person name="Earl A."/>
            <person name="Ward D."/>
            <person name="Feldgarden M."/>
            <person name="Gevers D."/>
            <person name="Saerens B."/>
            <person name="Vaneechoutte M."/>
            <person name="Walker B."/>
            <person name="Young S.K."/>
            <person name="Zeng Q."/>
            <person name="Gargeya S."/>
            <person name="Fitzgerald M."/>
            <person name="Haas B."/>
            <person name="Abouelleil A."/>
            <person name="Alvarado L."/>
            <person name="Arachchi H.M."/>
            <person name="Berlin A."/>
            <person name="Chapman S.B."/>
            <person name="Goldberg J."/>
            <person name="Griggs A."/>
            <person name="Gujja S."/>
            <person name="Hansen M."/>
            <person name="Howarth C."/>
            <person name="Imamovic A."/>
            <person name="Larimer J."/>
            <person name="McCowen C."/>
            <person name="Montmayeur A."/>
            <person name="Murphy C."/>
            <person name="Neiman D."/>
            <person name="Pearson M."/>
            <person name="Priest M."/>
            <person name="Roberts A."/>
            <person name="Saif S."/>
            <person name="Shea T."/>
            <person name="Sisk P."/>
            <person name="Sykes S."/>
            <person name="Wortman J."/>
            <person name="Nusbaum C."/>
            <person name="Birren B."/>
        </authorList>
    </citation>
    <scope>NUCLEOTIDE SEQUENCE [LARGE SCALE GENOMIC DNA]</scope>
    <source>
        <strain evidence="2 3">ACS-216-V-Col6b</strain>
    </source>
</reference>
<dbReference type="PIRSF" id="PIRSF007510">
    <property type="entry name" value="UCP007510"/>
    <property type="match status" value="1"/>
</dbReference>
<dbReference type="NCBIfam" id="TIGR01440">
    <property type="entry name" value="TIGR01440 family protein"/>
    <property type="match status" value="1"/>
</dbReference>
<dbReference type="EMBL" id="AHAF01000003">
    <property type="protein sequence ID" value="EKU78901.1"/>
    <property type="molecule type" value="Genomic_DNA"/>
</dbReference>
<dbReference type="HAMAP" id="MF_00800">
    <property type="entry name" value="UPF0340"/>
    <property type="match status" value="1"/>
</dbReference>
<dbReference type="Proteomes" id="UP000009891">
    <property type="component" value="Unassembled WGS sequence"/>
</dbReference>
<organism evidence="2 3">
    <name type="scientific">Veillonella seminalis ACS-216-V-Col6b</name>
    <dbReference type="NCBI Taxonomy" id="883156"/>
    <lineage>
        <taxon>Bacteria</taxon>
        <taxon>Bacillati</taxon>
        <taxon>Bacillota</taxon>
        <taxon>Negativicutes</taxon>
        <taxon>Veillonellales</taxon>
        <taxon>Veillonellaceae</taxon>
        <taxon>Veillonella</taxon>
    </lineage>
</organism>